<dbReference type="KEGG" id="kaf:KAFR_0K02110"/>
<dbReference type="Proteomes" id="UP000005220">
    <property type="component" value="Chromosome 11"/>
</dbReference>
<reference evidence="3 4" key="1">
    <citation type="journal article" date="2011" name="Proc. Natl. Acad. Sci. U.S.A.">
        <title>Evolutionary erosion of yeast sex chromosomes by mating-type switching accidents.</title>
        <authorList>
            <person name="Gordon J.L."/>
            <person name="Armisen D."/>
            <person name="Proux-Wera E."/>
            <person name="Oheigeartaigh S.S."/>
            <person name="Byrne K.P."/>
            <person name="Wolfe K.H."/>
        </authorList>
    </citation>
    <scope>NUCLEOTIDE SEQUENCE [LARGE SCALE GENOMIC DNA]</scope>
    <source>
        <strain evidence="4">ATCC 22294 / BCRC 22015 / CBS 2517 / CECT 1963 / NBRC 1671 / NRRL Y-8276</strain>
    </source>
</reference>
<gene>
    <name evidence="3" type="primary">KAFR0K02110</name>
    <name evidence="3" type="ORF">KAFR_0K02110</name>
</gene>
<evidence type="ECO:0000256" key="1">
    <source>
        <dbReference type="SAM" id="MobiDB-lite"/>
    </source>
</evidence>
<dbReference type="OrthoDB" id="2333384at2759"/>
<feature type="region of interest" description="Disordered" evidence="1">
    <location>
        <begin position="696"/>
        <end position="716"/>
    </location>
</feature>
<feature type="region of interest" description="Disordered" evidence="1">
    <location>
        <begin position="70"/>
        <end position="102"/>
    </location>
</feature>
<dbReference type="GO" id="GO:0031625">
    <property type="term" value="F:ubiquitin protein ligase binding"/>
    <property type="evidence" value="ECO:0007669"/>
    <property type="project" value="EnsemblFungi"/>
</dbReference>
<dbReference type="GeneID" id="13886754"/>
<dbReference type="InterPro" id="IPR014752">
    <property type="entry name" value="Arrestin-like_C"/>
</dbReference>
<evidence type="ECO:0000313" key="4">
    <source>
        <dbReference type="Proteomes" id="UP000005220"/>
    </source>
</evidence>
<proteinExistence type="predicted"/>
<keyword evidence="4" id="KW-1185">Reference proteome</keyword>
<dbReference type="eggNOG" id="KOG3780">
    <property type="taxonomic scope" value="Eukaryota"/>
</dbReference>
<feature type="compositionally biased region" description="Polar residues" evidence="1">
    <location>
        <begin position="78"/>
        <end position="91"/>
    </location>
</feature>
<dbReference type="GO" id="GO:0006357">
    <property type="term" value="P:regulation of transcription by RNA polymerase II"/>
    <property type="evidence" value="ECO:0007669"/>
    <property type="project" value="EnsemblFungi"/>
</dbReference>
<dbReference type="HOGENOM" id="CLU_006239_0_0_1"/>
<feature type="compositionally biased region" description="Acidic residues" evidence="1">
    <location>
        <begin position="190"/>
        <end position="201"/>
    </location>
</feature>
<dbReference type="InParanoid" id="H2B1R5"/>
<evidence type="ECO:0000313" key="3">
    <source>
        <dbReference type="EMBL" id="CCF60565.1"/>
    </source>
</evidence>
<dbReference type="Pfam" id="PF02752">
    <property type="entry name" value="Arrestin_C"/>
    <property type="match status" value="1"/>
</dbReference>
<feature type="compositionally biased region" description="Basic and acidic residues" evidence="1">
    <location>
        <begin position="1"/>
        <end position="10"/>
    </location>
</feature>
<feature type="domain" description="Arrestin C-terminal-like" evidence="2">
    <location>
        <begin position="517"/>
        <end position="821"/>
    </location>
</feature>
<evidence type="ECO:0000259" key="2">
    <source>
        <dbReference type="SMART" id="SM01017"/>
    </source>
</evidence>
<accession>H2B1R5</accession>
<dbReference type="GO" id="GO:0031505">
    <property type="term" value="P:fungal-type cell wall organization"/>
    <property type="evidence" value="ECO:0007669"/>
    <property type="project" value="EnsemblFungi"/>
</dbReference>
<dbReference type="EMBL" id="HE650831">
    <property type="protein sequence ID" value="CCF60565.1"/>
    <property type="molecule type" value="Genomic_DNA"/>
</dbReference>
<feature type="compositionally biased region" description="Low complexity" evidence="1">
    <location>
        <begin position="699"/>
        <end position="709"/>
    </location>
</feature>
<dbReference type="InterPro" id="IPR011022">
    <property type="entry name" value="Arrestin_C-like"/>
</dbReference>
<feature type="region of interest" description="Disordered" evidence="1">
    <location>
        <begin position="1"/>
        <end position="21"/>
    </location>
</feature>
<dbReference type="RefSeq" id="XP_003959700.1">
    <property type="nucleotide sequence ID" value="XM_003959651.1"/>
</dbReference>
<dbReference type="AlphaFoldDB" id="H2B1R5"/>
<feature type="region of interest" description="Disordered" evidence="1">
    <location>
        <begin position="162"/>
        <end position="213"/>
    </location>
</feature>
<sequence length="944" mass="107116">MSSLDNHSDNNHTTAGAVIPTNKSFSHDVNVHSSIPRTRKQSAFKNILTNILHSNNDTITNSTYTHCQIPPNTRRHSTPSVRSQQQQNLNTPRPKLLRSDSRTFDSKPNFFKDEYLVSYLSNKGFTPQKFLFYNKDLKISIASAGEAVFLPTISNTEVEDLARNGHNDGSEGNELQFDQEDNNSFHSDGEDYTDNESDDISDNTPIFNSNDNESNDLSLTNLQSLSASQQNRFPSSTPVVLDSSMSAYNIAIILSLQRETQLSTIQLELSSNVRVHWRNGLPPTKSINEEYYKTNQLNWSLNSRNFDLFIPCHSQDENDIIQNNHSSRKMRLFRSKPNRLNSYLTAQCIRSDMFNRINKDDIETLKAGDYVFAIPIAFHNRIPESLYYPSARIAYLLRFACYLTNSASSFSTASNSSSSSISSNIITGNDTLLDFSNDIETEVLSSKDNTVSSSSTSSMLKKFSKHFKNTAKPNPSSIVNGLNSHEIFLEYPLNVVRTPPLISMSTANKPIFIKRLWSSSLIYEVSFPQKYVPLNSEVPISIKLTPLIKDLQIKRIKVSVVEKITFSSKNYQNSFDQIDVVKYDMYSPYYGEMLLRRRKERNLPLLEIRTKVRGSQAIREEIVKNSNNENLLSYSSINDNDDTSKKYDITEPISVESKIKFPKYNDVRRKSGKILPPYGIDHFLVKTTPEANNLDRRFSLPTLSPSTSSANRSNRSKSIAQLLNSSKASNTPSISESMPDDYNNATIFKCDNSTERINFTTRLNEPKRGLYLDSKHSGNIRCKHKLEIMFRISKPDDLDRARMRHFEVVIDTPIFLISDLCNQGNMDLPSYERNSSRNVCSMSQNELYNSPPTFEEAMSVPASPESSPSIISSSTETLNDMRRLSLGTTISTNTLWSKTNPFNNLDRLLTAEEDNDEAMEDFFKQGYTLHEAFPPSYDEATSKL</sequence>
<dbReference type="GO" id="GO:0005634">
    <property type="term" value="C:nucleus"/>
    <property type="evidence" value="ECO:0007669"/>
    <property type="project" value="EnsemblFungi"/>
</dbReference>
<name>H2B1R5_KAZAF</name>
<protein>
    <recommendedName>
        <fullName evidence="2">Arrestin C-terminal-like domain-containing protein</fullName>
    </recommendedName>
</protein>
<dbReference type="Gene3D" id="2.60.40.640">
    <property type="match status" value="1"/>
</dbReference>
<dbReference type="SMART" id="SM01017">
    <property type="entry name" value="Arrestin_C"/>
    <property type="match status" value="1"/>
</dbReference>
<organism evidence="3 4">
    <name type="scientific">Kazachstania africana (strain ATCC 22294 / BCRC 22015 / CBS 2517 / CECT 1963 / NBRC 1671 / NRRL Y-8276)</name>
    <name type="common">Yeast</name>
    <name type="synonym">Kluyveromyces africanus</name>
    <dbReference type="NCBI Taxonomy" id="1071382"/>
    <lineage>
        <taxon>Eukaryota</taxon>
        <taxon>Fungi</taxon>
        <taxon>Dikarya</taxon>
        <taxon>Ascomycota</taxon>
        <taxon>Saccharomycotina</taxon>
        <taxon>Saccharomycetes</taxon>
        <taxon>Saccharomycetales</taxon>
        <taxon>Saccharomycetaceae</taxon>
        <taxon>Kazachstania</taxon>
    </lineage>
</organism>